<name>A0ABP8E0N8_9MICO</name>
<feature type="region of interest" description="Disordered" evidence="1">
    <location>
        <begin position="85"/>
        <end position="126"/>
    </location>
</feature>
<feature type="compositionally biased region" description="Low complexity" evidence="1">
    <location>
        <begin position="115"/>
        <end position="126"/>
    </location>
</feature>
<gene>
    <name evidence="3" type="ORF">GCM10022256_13770</name>
</gene>
<feature type="transmembrane region" description="Helical" evidence="2">
    <location>
        <begin position="134"/>
        <end position="158"/>
    </location>
</feature>
<keyword evidence="2" id="KW-0472">Membrane</keyword>
<reference evidence="4" key="1">
    <citation type="journal article" date="2019" name="Int. J. Syst. Evol. Microbiol.">
        <title>The Global Catalogue of Microorganisms (GCM) 10K type strain sequencing project: providing services to taxonomists for standard genome sequencing and annotation.</title>
        <authorList>
            <consortium name="The Broad Institute Genomics Platform"/>
            <consortium name="The Broad Institute Genome Sequencing Center for Infectious Disease"/>
            <person name="Wu L."/>
            <person name="Ma J."/>
        </authorList>
    </citation>
    <scope>NUCLEOTIDE SEQUENCE [LARGE SCALE GENOMIC DNA]</scope>
    <source>
        <strain evidence="4">JCM 17442</strain>
    </source>
</reference>
<dbReference type="EMBL" id="BAABAU010000001">
    <property type="protein sequence ID" value="GAA4265765.1"/>
    <property type="molecule type" value="Genomic_DNA"/>
</dbReference>
<evidence type="ECO:0000256" key="2">
    <source>
        <dbReference type="SAM" id="Phobius"/>
    </source>
</evidence>
<proteinExistence type="predicted"/>
<accession>A0ABP8E0N8</accession>
<dbReference type="RefSeq" id="WP_344794414.1">
    <property type="nucleotide sequence ID" value="NZ_BAABAU010000001.1"/>
</dbReference>
<organism evidence="3 4">
    <name type="scientific">Frondihabitans peucedani</name>
    <dbReference type="NCBI Taxonomy" id="598626"/>
    <lineage>
        <taxon>Bacteria</taxon>
        <taxon>Bacillati</taxon>
        <taxon>Actinomycetota</taxon>
        <taxon>Actinomycetes</taxon>
        <taxon>Micrococcales</taxon>
        <taxon>Microbacteriaceae</taxon>
        <taxon>Frondihabitans</taxon>
    </lineage>
</organism>
<sequence>MTHIDDESLALAALGSAELSADEARHLAECGACSDELEALRRTVVLGKDSQGVALEQPSAAVWSRIEAEIAGSAGTSAAPTLVGAAPAVAPPTPLARPRGADRARRSAPPRRPVQRSSSAARASSAARPSRRPVLWIAMTAVIAVLAAIGGVVASPYLRPTASTASTVVERTSLEALPGWGGARGTATLTRSAAGHLSLTIDMTPGSSKPATVAGPLREVWLMKQDLSGLVSLGFLTEGGGTFAVPDGVDVSTYDLVDISAQAADGVPAHSGQSIMRGRLT</sequence>
<evidence type="ECO:0008006" key="5">
    <source>
        <dbReference type="Google" id="ProtNLM"/>
    </source>
</evidence>
<evidence type="ECO:0000313" key="3">
    <source>
        <dbReference type="EMBL" id="GAA4265765.1"/>
    </source>
</evidence>
<keyword evidence="2" id="KW-0812">Transmembrane</keyword>
<evidence type="ECO:0000313" key="4">
    <source>
        <dbReference type="Proteomes" id="UP001501594"/>
    </source>
</evidence>
<keyword evidence="2" id="KW-1133">Transmembrane helix</keyword>
<protein>
    <recommendedName>
        <fullName evidence="5">Anti-sigma-K factor rskA</fullName>
    </recommendedName>
</protein>
<evidence type="ECO:0000256" key="1">
    <source>
        <dbReference type="SAM" id="MobiDB-lite"/>
    </source>
</evidence>
<keyword evidence="4" id="KW-1185">Reference proteome</keyword>
<comment type="caution">
    <text evidence="3">The sequence shown here is derived from an EMBL/GenBank/DDBJ whole genome shotgun (WGS) entry which is preliminary data.</text>
</comment>
<dbReference type="Proteomes" id="UP001501594">
    <property type="component" value="Unassembled WGS sequence"/>
</dbReference>